<dbReference type="EMBL" id="BMZN01000001">
    <property type="protein sequence ID" value="GHC36513.1"/>
    <property type="molecule type" value="Genomic_DNA"/>
</dbReference>
<accession>A0A8H9IJ59</accession>
<dbReference type="Gene3D" id="3.40.190.10">
    <property type="entry name" value="Periplasmic binding protein-like II"/>
    <property type="match status" value="1"/>
</dbReference>
<dbReference type="GO" id="GO:0003700">
    <property type="term" value="F:DNA-binding transcription factor activity"/>
    <property type="evidence" value="ECO:0007669"/>
    <property type="project" value="InterPro"/>
</dbReference>
<evidence type="ECO:0000256" key="1">
    <source>
        <dbReference type="ARBA" id="ARBA00009437"/>
    </source>
</evidence>
<evidence type="ECO:0000259" key="5">
    <source>
        <dbReference type="PROSITE" id="PS50931"/>
    </source>
</evidence>
<dbReference type="PROSITE" id="PS50931">
    <property type="entry name" value="HTH_LYSR"/>
    <property type="match status" value="1"/>
</dbReference>
<evidence type="ECO:0000256" key="3">
    <source>
        <dbReference type="ARBA" id="ARBA00023125"/>
    </source>
</evidence>
<evidence type="ECO:0000313" key="7">
    <source>
        <dbReference type="Proteomes" id="UP000608923"/>
    </source>
</evidence>
<organism evidence="6 7">
    <name type="scientific">Alcaligenes pakistanensis</name>
    <dbReference type="NCBI Taxonomy" id="1482717"/>
    <lineage>
        <taxon>Bacteria</taxon>
        <taxon>Pseudomonadati</taxon>
        <taxon>Pseudomonadota</taxon>
        <taxon>Betaproteobacteria</taxon>
        <taxon>Burkholderiales</taxon>
        <taxon>Alcaligenaceae</taxon>
        <taxon>Alcaligenes</taxon>
    </lineage>
</organism>
<dbReference type="AlphaFoldDB" id="A0A8H9IJ59"/>
<dbReference type="RefSeq" id="WP_189390659.1">
    <property type="nucleotide sequence ID" value="NZ_BMZN01000001.1"/>
</dbReference>
<dbReference type="PRINTS" id="PR00039">
    <property type="entry name" value="HTHLYSR"/>
</dbReference>
<dbReference type="InterPro" id="IPR036390">
    <property type="entry name" value="WH_DNA-bd_sf"/>
</dbReference>
<dbReference type="SUPFAM" id="SSF46785">
    <property type="entry name" value="Winged helix' DNA-binding domain"/>
    <property type="match status" value="1"/>
</dbReference>
<keyword evidence="2" id="KW-0805">Transcription regulation</keyword>
<gene>
    <name evidence="6" type="ORF">GCM10010096_02190</name>
</gene>
<evidence type="ECO:0000256" key="4">
    <source>
        <dbReference type="ARBA" id="ARBA00023163"/>
    </source>
</evidence>
<dbReference type="GO" id="GO:0000976">
    <property type="term" value="F:transcription cis-regulatory region binding"/>
    <property type="evidence" value="ECO:0007669"/>
    <property type="project" value="TreeGrafter"/>
</dbReference>
<dbReference type="PANTHER" id="PTHR30126">
    <property type="entry name" value="HTH-TYPE TRANSCRIPTIONAL REGULATOR"/>
    <property type="match status" value="1"/>
</dbReference>
<sequence length="301" mass="32818">MKRLEPRQLLVLSALGRNASIHRAARDLSLTQSAVSKTLAEIEAGMGSALFLRSRQGIAATALGRLVLRRVEHLLDLLDHGIGRHGKEAPVLKIGYVSDLHGMALGQAFVRWRLSQPLSLRLVELDSQPLGLQLLQNAELDALVLDEPGEQELRTISNRMVPVLRKSHPLLVKGTSLSLQDVQALDWILPTAGAPFHRALQSWMVRAGIEAAVNLWILPAGQALSTVVAQSDVLAWLPAAQASWFQQMGVLMPVRLTDVPDIEAPAYLLLGAHVQADPVLQQGVALFAHFMDHSSACFEVQ</sequence>
<dbReference type="PANTHER" id="PTHR30126:SF97">
    <property type="entry name" value="HTH-TYPE TRANSCRIPTIONAL REGULATOR ABGR"/>
    <property type="match status" value="1"/>
</dbReference>
<dbReference type="Gene3D" id="1.10.10.10">
    <property type="entry name" value="Winged helix-like DNA-binding domain superfamily/Winged helix DNA-binding domain"/>
    <property type="match status" value="1"/>
</dbReference>
<feature type="domain" description="HTH lysR-type" evidence="5">
    <location>
        <begin position="4"/>
        <end position="61"/>
    </location>
</feature>
<name>A0A8H9IJ59_9BURK</name>
<dbReference type="InterPro" id="IPR000847">
    <property type="entry name" value="LysR_HTH_N"/>
</dbReference>
<keyword evidence="3" id="KW-0238">DNA-binding</keyword>
<dbReference type="Proteomes" id="UP000608923">
    <property type="component" value="Unassembled WGS sequence"/>
</dbReference>
<keyword evidence="7" id="KW-1185">Reference proteome</keyword>
<keyword evidence="4" id="KW-0804">Transcription</keyword>
<reference evidence="7" key="1">
    <citation type="journal article" date="2019" name="Int. J. Syst. Evol. Microbiol.">
        <title>The Global Catalogue of Microorganisms (GCM) 10K type strain sequencing project: providing services to taxonomists for standard genome sequencing and annotation.</title>
        <authorList>
            <consortium name="The Broad Institute Genomics Platform"/>
            <consortium name="The Broad Institute Genome Sequencing Center for Infectious Disease"/>
            <person name="Wu L."/>
            <person name="Ma J."/>
        </authorList>
    </citation>
    <scope>NUCLEOTIDE SEQUENCE [LARGE SCALE GENOMIC DNA]</scope>
    <source>
        <strain evidence="7">KCTC 42083</strain>
    </source>
</reference>
<evidence type="ECO:0000256" key="2">
    <source>
        <dbReference type="ARBA" id="ARBA00023015"/>
    </source>
</evidence>
<dbReference type="InterPro" id="IPR036388">
    <property type="entry name" value="WH-like_DNA-bd_sf"/>
</dbReference>
<dbReference type="SUPFAM" id="SSF53850">
    <property type="entry name" value="Periplasmic binding protein-like II"/>
    <property type="match status" value="1"/>
</dbReference>
<protein>
    <submittedName>
        <fullName evidence="6">Pca operon transcription factor PcaQ</fullName>
    </submittedName>
</protein>
<dbReference type="Pfam" id="PF00126">
    <property type="entry name" value="HTH_1"/>
    <property type="match status" value="1"/>
</dbReference>
<dbReference type="Pfam" id="PF03466">
    <property type="entry name" value="LysR_substrate"/>
    <property type="match status" value="1"/>
</dbReference>
<comment type="caution">
    <text evidence="6">The sequence shown here is derived from an EMBL/GenBank/DDBJ whole genome shotgun (WGS) entry which is preliminary data.</text>
</comment>
<evidence type="ECO:0000313" key="6">
    <source>
        <dbReference type="EMBL" id="GHC36513.1"/>
    </source>
</evidence>
<comment type="similarity">
    <text evidence="1">Belongs to the LysR transcriptional regulatory family.</text>
</comment>
<proteinExistence type="inferred from homology"/>
<dbReference type="InterPro" id="IPR005119">
    <property type="entry name" value="LysR_subst-bd"/>
</dbReference>